<sequence length="179" mass="19415">MPYGRGGFGNVQAVEQNIARMSADLEASHPDLETRSTSFVQETQGNKERQHAHTGRGGSGNYYSPQELRSKGHFSDAHRSHILGDGTRPPAESADALDGGSEPPSYSMAQHTAQPPRKIGRGGAGNISFGMTEDEERTARKRLKQQEHQEKLRAEIEKGVHNSLAIPQPVKLAAAGRPL</sequence>
<dbReference type="PANTHER" id="PTHR34693:SF5">
    <property type="match status" value="1"/>
</dbReference>
<dbReference type="InterPro" id="IPR053203">
    <property type="entry name" value="Cisplatin_resist-associated"/>
</dbReference>
<keyword evidence="3" id="KW-1185">Reference proteome</keyword>
<dbReference type="Proteomes" id="UP000799436">
    <property type="component" value="Unassembled WGS sequence"/>
</dbReference>
<reference evidence="2" key="1">
    <citation type="journal article" date="2020" name="Stud. Mycol.">
        <title>101 Dothideomycetes genomes: a test case for predicting lifestyles and emergence of pathogens.</title>
        <authorList>
            <person name="Haridas S."/>
            <person name="Albert R."/>
            <person name="Binder M."/>
            <person name="Bloem J."/>
            <person name="Labutti K."/>
            <person name="Salamov A."/>
            <person name="Andreopoulos B."/>
            <person name="Baker S."/>
            <person name="Barry K."/>
            <person name="Bills G."/>
            <person name="Bluhm B."/>
            <person name="Cannon C."/>
            <person name="Castanera R."/>
            <person name="Culley D."/>
            <person name="Daum C."/>
            <person name="Ezra D."/>
            <person name="Gonzalez J."/>
            <person name="Henrissat B."/>
            <person name="Kuo A."/>
            <person name="Liang C."/>
            <person name="Lipzen A."/>
            <person name="Lutzoni F."/>
            <person name="Magnuson J."/>
            <person name="Mondo S."/>
            <person name="Nolan M."/>
            <person name="Ohm R."/>
            <person name="Pangilinan J."/>
            <person name="Park H.-J."/>
            <person name="Ramirez L."/>
            <person name="Alfaro M."/>
            <person name="Sun H."/>
            <person name="Tritt A."/>
            <person name="Yoshinaga Y."/>
            <person name="Zwiers L.-H."/>
            <person name="Turgeon B."/>
            <person name="Goodwin S."/>
            <person name="Spatafora J."/>
            <person name="Crous P."/>
            <person name="Grigoriev I."/>
        </authorList>
    </citation>
    <scope>NUCLEOTIDE SEQUENCE</scope>
    <source>
        <strain evidence="2">CBS 116005</strain>
    </source>
</reference>
<name>A0A6G1L2D0_9PEZI</name>
<feature type="compositionally biased region" description="Polar residues" evidence="1">
    <location>
        <begin position="35"/>
        <end position="44"/>
    </location>
</feature>
<organism evidence="2 3">
    <name type="scientific">Teratosphaeria nubilosa</name>
    <dbReference type="NCBI Taxonomy" id="161662"/>
    <lineage>
        <taxon>Eukaryota</taxon>
        <taxon>Fungi</taxon>
        <taxon>Dikarya</taxon>
        <taxon>Ascomycota</taxon>
        <taxon>Pezizomycotina</taxon>
        <taxon>Dothideomycetes</taxon>
        <taxon>Dothideomycetidae</taxon>
        <taxon>Mycosphaerellales</taxon>
        <taxon>Teratosphaeriaceae</taxon>
        <taxon>Teratosphaeria</taxon>
    </lineage>
</organism>
<dbReference type="PANTHER" id="PTHR34693">
    <property type="entry name" value="PROTEIN PAR32"/>
    <property type="match status" value="1"/>
</dbReference>
<dbReference type="AlphaFoldDB" id="A0A6G1L2D0"/>
<dbReference type="EMBL" id="ML995861">
    <property type="protein sequence ID" value="KAF2767081.1"/>
    <property type="molecule type" value="Genomic_DNA"/>
</dbReference>
<evidence type="ECO:0000313" key="2">
    <source>
        <dbReference type="EMBL" id="KAF2767081.1"/>
    </source>
</evidence>
<gene>
    <name evidence="2" type="ORF">EJ03DRAFT_337913</name>
</gene>
<protein>
    <submittedName>
        <fullName evidence="2">Uncharacterized protein</fullName>
    </submittedName>
</protein>
<feature type="region of interest" description="Disordered" evidence="1">
    <location>
        <begin position="21"/>
        <end position="139"/>
    </location>
</feature>
<dbReference type="OrthoDB" id="4159136at2759"/>
<proteinExistence type="predicted"/>
<accession>A0A6G1L2D0</accession>
<feature type="compositionally biased region" description="Basic and acidic residues" evidence="1">
    <location>
        <begin position="68"/>
        <end position="79"/>
    </location>
</feature>
<evidence type="ECO:0000313" key="3">
    <source>
        <dbReference type="Proteomes" id="UP000799436"/>
    </source>
</evidence>
<evidence type="ECO:0000256" key="1">
    <source>
        <dbReference type="SAM" id="MobiDB-lite"/>
    </source>
</evidence>